<accession>A0A9W8RR45</accession>
<dbReference type="Pfam" id="PF11951">
    <property type="entry name" value="Fungal_trans_2"/>
    <property type="match status" value="1"/>
</dbReference>
<evidence type="ECO:0000313" key="3">
    <source>
        <dbReference type="Proteomes" id="UP001152049"/>
    </source>
</evidence>
<dbReference type="EMBL" id="JAOQAZ010000032">
    <property type="protein sequence ID" value="KAJ4249808.1"/>
    <property type="molecule type" value="Genomic_DNA"/>
</dbReference>
<keyword evidence="3" id="KW-1185">Reference proteome</keyword>
<dbReference type="OrthoDB" id="648861at2759"/>
<gene>
    <name evidence="2" type="ORF">NW762_012151</name>
</gene>
<keyword evidence="1" id="KW-0539">Nucleus</keyword>
<reference evidence="2" key="1">
    <citation type="submission" date="2022-09" db="EMBL/GenBank/DDBJ databases">
        <title>Fusarium specimens isolated from Avocado Roots.</title>
        <authorList>
            <person name="Stajich J."/>
            <person name="Roper C."/>
            <person name="Heimlech-Rivalta G."/>
        </authorList>
    </citation>
    <scope>NUCLEOTIDE SEQUENCE</scope>
    <source>
        <strain evidence="2">CF00136</strain>
    </source>
</reference>
<evidence type="ECO:0000256" key="1">
    <source>
        <dbReference type="ARBA" id="ARBA00023242"/>
    </source>
</evidence>
<evidence type="ECO:0000313" key="2">
    <source>
        <dbReference type="EMBL" id="KAJ4249808.1"/>
    </source>
</evidence>
<dbReference type="InterPro" id="IPR021858">
    <property type="entry name" value="Fun_TF"/>
</dbReference>
<dbReference type="Proteomes" id="UP001152049">
    <property type="component" value="Unassembled WGS sequence"/>
</dbReference>
<comment type="caution">
    <text evidence="2">The sequence shown here is derived from an EMBL/GenBank/DDBJ whole genome shotgun (WGS) entry which is preliminary data.</text>
</comment>
<sequence length="309" mass="35611">MIHSGDITPYLKEPGTSFMTRIHIWAQNSSSHSALAIRIITWLKILHSTTCRGGAMGLISDEVVRRFPDYNEHLPNVNPPDDPESDTSNHLYEILSGPVFNFYFQLQILSGEIARLSLYHRSRTKGTDQQEVVERMADLKSRLRALWESRCATQRQSPKYLRSQLAPKTANMIINLISICEAAYLAEFIDIGRQLGDPVSKSTDSSEALHRIREIVDSDRDDDDDTYNKERRINPAYLRPLFLYAIEGTDSERNRWAVEKIAQIQNPIYRGEFFSVFAKALSEAQIRNDRRVTSRYFCIWYFGVTPPFL</sequence>
<dbReference type="AlphaFoldDB" id="A0A9W8RR45"/>
<protein>
    <submittedName>
        <fullName evidence="2">Uncharacterized protein</fullName>
    </submittedName>
</protein>
<proteinExistence type="predicted"/>
<organism evidence="2 3">
    <name type="scientific">Fusarium torreyae</name>
    <dbReference type="NCBI Taxonomy" id="1237075"/>
    <lineage>
        <taxon>Eukaryota</taxon>
        <taxon>Fungi</taxon>
        <taxon>Dikarya</taxon>
        <taxon>Ascomycota</taxon>
        <taxon>Pezizomycotina</taxon>
        <taxon>Sordariomycetes</taxon>
        <taxon>Hypocreomycetidae</taxon>
        <taxon>Hypocreales</taxon>
        <taxon>Nectriaceae</taxon>
        <taxon>Fusarium</taxon>
    </lineage>
</organism>
<name>A0A9W8RR45_9HYPO</name>